<dbReference type="InterPro" id="IPR050630">
    <property type="entry name" value="WD_repeat_EMAP"/>
</dbReference>
<keyword evidence="1" id="KW-0853">WD repeat</keyword>
<keyword evidence="2" id="KW-0677">Repeat</keyword>
<dbReference type="SMART" id="SM00320">
    <property type="entry name" value="WD40"/>
    <property type="match status" value="3"/>
</dbReference>
<feature type="region of interest" description="Disordered" evidence="3">
    <location>
        <begin position="241"/>
        <end position="286"/>
    </location>
</feature>
<organism evidence="6 7">
    <name type="scientific">Rousettus aegyptiacus</name>
    <name type="common">Egyptian fruit bat</name>
    <name type="synonym">Pteropus aegyptiacus</name>
    <dbReference type="NCBI Taxonomy" id="9407"/>
    <lineage>
        <taxon>Eukaryota</taxon>
        <taxon>Metazoa</taxon>
        <taxon>Chordata</taxon>
        <taxon>Craniata</taxon>
        <taxon>Vertebrata</taxon>
        <taxon>Euteleostomi</taxon>
        <taxon>Mammalia</taxon>
        <taxon>Eutheria</taxon>
        <taxon>Laurasiatheria</taxon>
        <taxon>Chiroptera</taxon>
        <taxon>Yinpterochiroptera</taxon>
        <taxon>Pteropodoidea</taxon>
        <taxon>Pteropodidae</taxon>
        <taxon>Rousettinae</taxon>
        <taxon>Rousettus</taxon>
    </lineage>
</organism>
<dbReference type="Pfam" id="PF23342">
    <property type="entry name" value="WDR90_beta-prop_4th"/>
    <property type="match status" value="1"/>
</dbReference>
<evidence type="ECO:0000313" key="6">
    <source>
        <dbReference type="EMBL" id="KAF6442835.1"/>
    </source>
</evidence>
<sequence length="519" mass="57552">MARVWEHPFLNVFRHFKVDEWKRSTKEGDVATVMDNTLKCTVYRIRGSVSASNYIQLPKTSTQSLGLTGRYLYVLFRPLSTKHFIIHLDLSTKDGQVIRVSLSNLFKEFKSTATWLQFPFICEAGMSRKDLAGVAPPGARWTCLQLDLHDILLVYLNLHYSHLKRVRLCSSLLVRSLYTSDLCFDPAVTVTEARQARLPVTPMPREMAFPRHVPQLLSHLVTFSKPKQDKVSPEVQMLGPTASYRAPSAPGPLPEESLSCEHSEVSSVSGPNGHSREPSACTDATDKHAADNGLQVSVRKLAVVATDLEDVAMHESFLPDPVLRLKGVIGFGGHSTKWALWTKDGSAVVYPCHAVIVVLHVDSCEQRFFLGHTDKVSALALDGSNSLLASAQTQTPSMLRLWDFQTGDCLSLFRSPVHTVCSLSFSNSGALLCGVGKDHHGRTMVVVWDMDQVRQGGEAVILTKVHTERVLRLVDCVTEATQDFAGHDDWVQLCRFTPSAHLLFTAAHNEILVWEVTGS</sequence>
<comment type="caution">
    <text evidence="6">The sequence shown here is derived from an EMBL/GenBank/DDBJ whole genome shotgun (WGS) entry which is preliminary data.</text>
</comment>
<evidence type="ECO:0000256" key="3">
    <source>
        <dbReference type="SAM" id="MobiDB-lite"/>
    </source>
</evidence>
<feature type="domain" description="CFA20" evidence="4">
    <location>
        <begin position="3"/>
        <end position="185"/>
    </location>
</feature>
<evidence type="ECO:0000256" key="2">
    <source>
        <dbReference type="ARBA" id="ARBA00022737"/>
    </source>
</evidence>
<dbReference type="InterPro" id="IPR055440">
    <property type="entry name" value="Beta-prop_WDR90_4th"/>
</dbReference>
<dbReference type="EMBL" id="JACASE010000008">
    <property type="protein sequence ID" value="KAF6442835.1"/>
    <property type="molecule type" value="Genomic_DNA"/>
</dbReference>
<dbReference type="Gene3D" id="2.130.10.10">
    <property type="entry name" value="YVTN repeat-like/Quinoprotein amine dehydrogenase"/>
    <property type="match status" value="1"/>
</dbReference>
<dbReference type="GO" id="GO:0005814">
    <property type="term" value="C:centriole"/>
    <property type="evidence" value="ECO:0007669"/>
    <property type="project" value="TreeGrafter"/>
</dbReference>
<dbReference type="PANTHER" id="PTHR13720">
    <property type="entry name" value="WD-40 REPEAT PROTEIN"/>
    <property type="match status" value="1"/>
</dbReference>
<evidence type="ECO:0000259" key="5">
    <source>
        <dbReference type="Pfam" id="PF23342"/>
    </source>
</evidence>
<protein>
    <submittedName>
        <fullName evidence="6">WD repeat domain 90</fullName>
    </submittedName>
</protein>
<evidence type="ECO:0000313" key="7">
    <source>
        <dbReference type="Proteomes" id="UP000593571"/>
    </source>
</evidence>
<dbReference type="Pfam" id="PF05018">
    <property type="entry name" value="CFA20_dom"/>
    <property type="match status" value="1"/>
</dbReference>
<dbReference type="Pfam" id="PF00400">
    <property type="entry name" value="WD40"/>
    <property type="match status" value="1"/>
</dbReference>
<keyword evidence="7" id="KW-1185">Reference proteome</keyword>
<feature type="domain" description="WDR90 4th beta-propeller" evidence="5">
    <location>
        <begin position="459"/>
        <end position="518"/>
    </location>
</feature>
<dbReference type="InterPro" id="IPR015943">
    <property type="entry name" value="WD40/YVTN_repeat-like_dom_sf"/>
</dbReference>
<dbReference type="InterPro" id="IPR007714">
    <property type="entry name" value="CFA20_dom"/>
</dbReference>
<name>A0A7J8F5F8_ROUAE</name>
<evidence type="ECO:0000259" key="4">
    <source>
        <dbReference type="Pfam" id="PF05018"/>
    </source>
</evidence>
<dbReference type="PANTHER" id="PTHR13720:SF24">
    <property type="entry name" value="WD REPEAT-CONTAINING PROTEIN 90"/>
    <property type="match status" value="1"/>
</dbReference>
<dbReference type="InterPro" id="IPR001680">
    <property type="entry name" value="WD40_rpt"/>
</dbReference>
<accession>A0A7J8F5F8</accession>
<evidence type="ECO:0000256" key="1">
    <source>
        <dbReference type="ARBA" id="ARBA00022574"/>
    </source>
</evidence>
<dbReference type="SUPFAM" id="SSF50978">
    <property type="entry name" value="WD40 repeat-like"/>
    <property type="match status" value="1"/>
</dbReference>
<dbReference type="AlphaFoldDB" id="A0A7J8F5F8"/>
<dbReference type="InterPro" id="IPR036322">
    <property type="entry name" value="WD40_repeat_dom_sf"/>
</dbReference>
<proteinExistence type="predicted"/>
<gene>
    <name evidence="6" type="ORF">HJG63_020648</name>
</gene>
<dbReference type="Proteomes" id="UP000593571">
    <property type="component" value="Unassembled WGS sequence"/>
</dbReference>
<reference evidence="6 7" key="1">
    <citation type="journal article" date="2020" name="Nature">
        <title>Six reference-quality genomes reveal evolution of bat adaptations.</title>
        <authorList>
            <person name="Jebb D."/>
            <person name="Huang Z."/>
            <person name="Pippel M."/>
            <person name="Hughes G.M."/>
            <person name="Lavrichenko K."/>
            <person name="Devanna P."/>
            <person name="Winkler S."/>
            <person name="Jermiin L.S."/>
            <person name="Skirmuntt E.C."/>
            <person name="Katzourakis A."/>
            <person name="Burkitt-Gray L."/>
            <person name="Ray D.A."/>
            <person name="Sullivan K.A.M."/>
            <person name="Roscito J.G."/>
            <person name="Kirilenko B.M."/>
            <person name="Davalos L.M."/>
            <person name="Corthals A.P."/>
            <person name="Power M.L."/>
            <person name="Jones G."/>
            <person name="Ransome R.D."/>
            <person name="Dechmann D.K.N."/>
            <person name="Locatelli A.G."/>
            <person name="Puechmaille S.J."/>
            <person name="Fedrigo O."/>
            <person name="Jarvis E.D."/>
            <person name="Hiller M."/>
            <person name="Vernes S.C."/>
            <person name="Myers E.W."/>
            <person name="Teeling E.C."/>
        </authorList>
    </citation>
    <scope>NUCLEOTIDE SEQUENCE [LARGE SCALE GENOMIC DNA]</scope>
    <source>
        <strain evidence="6">MRouAeg1</strain>
        <tissue evidence="6">Muscle</tissue>
    </source>
</reference>